<evidence type="ECO:0000313" key="5">
    <source>
        <dbReference type="Proteomes" id="UP000053429"/>
    </source>
</evidence>
<keyword evidence="1" id="KW-0472">Membrane</keyword>
<sequence length="245" mass="26505">MGSGDSGGTARVEGLWGDGRSGGKVTVLAESAWFLVLFCVACGGGIGWLVTLLAEWLVTLSWAPLQGPAELLTSVPEPWLGIGGVGVGAGLGLVVGFVAVHESLSVSVSAGRVVLGVRDSSQEFGRDEIDVVVRDGKQLVLLGPDGMELAREACGLSWARVAEAFAQHGYRWADEDPHREEFRRWVPGMPGLPEGADALLRARQEARKKEENSEDARELRGELLRLGVVIRDEKHRQYWRMPPRS</sequence>
<evidence type="ECO:0000259" key="3">
    <source>
        <dbReference type="Pfam" id="PF23494"/>
    </source>
</evidence>
<dbReference type="Pfam" id="PF23493">
    <property type="entry name" value="CysS_C"/>
    <property type="match status" value="1"/>
</dbReference>
<dbReference type="OrthoDB" id="5145029at2"/>
<evidence type="ECO:0000313" key="4">
    <source>
        <dbReference type="EMBL" id="KUO02010.1"/>
    </source>
</evidence>
<dbReference type="Pfam" id="PF23494">
    <property type="entry name" value="bPH_10"/>
    <property type="match status" value="1"/>
</dbReference>
<keyword evidence="1" id="KW-0812">Transmembrane</keyword>
<feature type="transmembrane region" description="Helical" evidence="1">
    <location>
        <begin position="78"/>
        <end position="100"/>
    </location>
</feature>
<feature type="transmembrane region" description="Helical" evidence="1">
    <location>
        <begin position="32"/>
        <end position="58"/>
    </location>
</feature>
<evidence type="ECO:0000259" key="2">
    <source>
        <dbReference type="Pfam" id="PF23493"/>
    </source>
</evidence>
<protein>
    <recommendedName>
        <fullName evidence="6">DUF308 domain-containing protein</fullName>
    </recommendedName>
</protein>
<keyword evidence="5" id="KW-1185">Reference proteome</keyword>
<feature type="domain" description="Cysteinyl-tRNA ligase anticodon binding" evidence="2">
    <location>
        <begin position="189"/>
        <end position="240"/>
    </location>
</feature>
<keyword evidence="1" id="KW-1133">Transmembrane helix</keyword>
<dbReference type="Proteomes" id="UP000053429">
    <property type="component" value="Unassembled WGS sequence"/>
</dbReference>
<dbReference type="RefSeq" id="WP_062720898.1">
    <property type="nucleotide sequence ID" value="NZ_KQ948930.1"/>
</dbReference>
<dbReference type="InterPro" id="IPR056411">
    <property type="entry name" value="CysS_C"/>
</dbReference>
<evidence type="ECO:0008006" key="6">
    <source>
        <dbReference type="Google" id="ProtNLM"/>
    </source>
</evidence>
<dbReference type="EMBL" id="LMWY01000025">
    <property type="protein sequence ID" value="KUO02010.1"/>
    <property type="molecule type" value="Genomic_DNA"/>
</dbReference>
<proteinExistence type="predicted"/>
<reference evidence="4 5" key="1">
    <citation type="submission" date="2015-10" db="EMBL/GenBank/DDBJ databases">
        <title>Draft genome sequence of Streptomyces caeruleatus NRRL B-24802, type strain for the species Streptomyces caeruleatus.</title>
        <authorList>
            <person name="Ruckert C."/>
            <person name="Winkler A."/>
            <person name="Kalinowski J."/>
            <person name="Kampfer P."/>
            <person name="Glaeser S."/>
        </authorList>
    </citation>
    <scope>NUCLEOTIDE SEQUENCE [LARGE SCALE GENOMIC DNA]</scope>
    <source>
        <strain evidence="4 5">NRRL B-24802</strain>
    </source>
</reference>
<gene>
    <name evidence="4" type="ORF">AQJ67_22735</name>
</gene>
<organism evidence="4 5">
    <name type="scientific">Streptomyces caeruleatus</name>
    <dbReference type="NCBI Taxonomy" id="661399"/>
    <lineage>
        <taxon>Bacteria</taxon>
        <taxon>Bacillati</taxon>
        <taxon>Actinomycetota</taxon>
        <taxon>Actinomycetes</taxon>
        <taxon>Kitasatosporales</taxon>
        <taxon>Streptomycetaceae</taxon>
        <taxon>Streptomyces</taxon>
    </lineage>
</organism>
<name>A0A101U0W0_9ACTN</name>
<dbReference type="STRING" id="661399.AQJ67_22735"/>
<dbReference type="AlphaFoldDB" id="A0A101U0W0"/>
<evidence type="ECO:0000256" key="1">
    <source>
        <dbReference type="SAM" id="Phobius"/>
    </source>
</evidence>
<feature type="domain" description="YqeB PH" evidence="3">
    <location>
        <begin position="30"/>
        <end position="173"/>
    </location>
</feature>
<comment type="caution">
    <text evidence="4">The sequence shown here is derived from an EMBL/GenBank/DDBJ whole genome shotgun (WGS) entry which is preliminary data.</text>
</comment>
<dbReference type="InterPro" id="IPR057798">
    <property type="entry name" value="PH_YqeB"/>
</dbReference>
<accession>A0A101U0W0</accession>